<name>A0A8J7LI46_9NOST</name>
<keyword evidence="4 7" id="KW-0808">Transferase</keyword>
<reference evidence="7 8" key="1">
    <citation type="journal article" date="2021" name="Int. J. Syst. Evol. Microbiol.">
        <title>Amazonocrinis nigriterrae gen. nov., sp. nov., Atlanticothrix silvestris gen. nov., sp. nov. and Dendronalium phyllosphericum gen. nov., sp. nov., nostocacean cyanobacteria from Brazilian environments.</title>
        <authorList>
            <person name="Alvarenga D.O."/>
            <person name="Andreote A.P.D."/>
            <person name="Branco L.H.Z."/>
            <person name="Delbaje E."/>
            <person name="Cruz R.B."/>
            <person name="Varani A.M."/>
            <person name="Fiore M.F."/>
        </authorList>
    </citation>
    <scope>NUCLEOTIDE SEQUENCE [LARGE SCALE GENOMIC DNA]</scope>
    <source>
        <strain evidence="7 8">CENA369</strain>
    </source>
</reference>
<keyword evidence="5" id="KW-0902">Two-component regulatory system</keyword>
<dbReference type="EMBL" id="JAECZA010000297">
    <property type="protein sequence ID" value="MBH8577871.1"/>
    <property type="molecule type" value="Genomic_DNA"/>
</dbReference>
<dbReference type="Gene3D" id="3.30.565.10">
    <property type="entry name" value="Histidine kinase-like ATPase, C-terminal domain"/>
    <property type="match status" value="1"/>
</dbReference>
<keyword evidence="3" id="KW-0597">Phosphoprotein</keyword>
<keyword evidence="4 7" id="KW-0418">Kinase</keyword>
<dbReference type="SMART" id="SM00387">
    <property type="entry name" value="HATPase_c"/>
    <property type="match status" value="1"/>
</dbReference>
<dbReference type="RefSeq" id="WP_214436557.1">
    <property type="nucleotide sequence ID" value="NZ_CAWPUQ010000234.1"/>
</dbReference>
<accession>A0A8J7LI46</accession>
<evidence type="ECO:0000313" key="7">
    <source>
        <dbReference type="EMBL" id="MBH8577871.1"/>
    </source>
</evidence>
<comment type="caution">
    <text evidence="7">The sequence shown here is derived from an EMBL/GenBank/DDBJ whole genome shotgun (WGS) entry which is preliminary data.</text>
</comment>
<dbReference type="InterPro" id="IPR003594">
    <property type="entry name" value="HATPase_dom"/>
</dbReference>
<dbReference type="SUPFAM" id="SSF55874">
    <property type="entry name" value="ATPase domain of HSP90 chaperone/DNA topoisomerase II/histidine kinase"/>
    <property type="match status" value="1"/>
</dbReference>
<evidence type="ECO:0000313" key="8">
    <source>
        <dbReference type="Proteomes" id="UP000662314"/>
    </source>
</evidence>
<evidence type="ECO:0000256" key="5">
    <source>
        <dbReference type="ARBA" id="ARBA00023012"/>
    </source>
</evidence>
<dbReference type="InterPro" id="IPR036890">
    <property type="entry name" value="HATPase_C_sf"/>
</dbReference>
<dbReference type="Proteomes" id="UP000662314">
    <property type="component" value="Unassembled WGS sequence"/>
</dbReference>
<proteinExistence type="predicted"/>
<evidence type="ECO:0000259" key="6">
    <source>
        <dbReference type="PROSITE" id="PS50109"/>
    </source>
</evidence>
<dbReference type="PANTHER" id="PTHR43547">
    <property type="entry name" value="TWO-COMPONENT HISTIDINE KINASE"/>
    <property type="match status" value="1"/>
</dbReference>
<dbReference type="AlphaFoldDB" id="A0A8J7LI46"/>
<protein>
    <recommendedName>
        <fullName evidence="2">histidine kinase</fullName>
        <ecNumber evidence="2">2.7.13.3</ecNumber>
    </recommendedName>
</protein>
<gene>
    <name evidence="7" type="ORF">I8752_33915</name>
</gene>
<evidence type="ECO:0000256" key="1">
    <source>
        <dbReference type="ARBA" id="ARBA00000085"/>
    </source>
</evidence>
<dbReference type="PANTHER" id="PTHR43547:SF2">
    <property type="entry name" value="HYBRID SIGNAL TRANSDUCTION HISTIDINE KINASE C"/>
    <property type="match status" value="1"/>
</dbReference>
<evidence type="ECO:0000256" key="4">
    <source>
        <dbReference type="ARBA" id="ARBA00022777"/>
    </source>
</evidence>
<sequence>MCLSDFCKRSNACKYTPVGGEIILSAYHNSSEVSPATIISVRNSSEIPTAALPRIFEKFYRGSNSNFLNQDGTGLGIAIVEKLVEQLQGSIQVESGNEWTTFTLTLNNLRNYHQ</sequence>
<dbReference type="EC" id="2.7.13.3" evidence="2"/>
<dbReference type="InterPro" id="IPR005467">
    <property type="entry name" value="His_kinase_dom"/>
</dbReference>
<feature type="domain" description="Histidine kinase" evidence="6">
    <location>
        <begin position="10"/>
        <end position="110"/>
    </location>
</feature>
<dbReference type="PROSITE" id="PS50109">
    <property type="entry name" value="HIS_KIN"/>
    <property type="match status" value="1"/>
</dbReference>
<keyword evidence="8" id="KW-1185">Reference proteome</keyword>
<dbReference type="CDD" id="cd00075">
    <property type="entry name" value="HATPase"/>
    <property type="match status" value="1"/>
</dbReference>
<dbReference type="GO" id="GO:0000155">
    <property type="term" value="F:phosphorelay sensor kinase activity"/>
    <property type="evidence" value="ECO:0007669"/>
    <property type="project" value="TreeGrafter"/>
</dbReference>
<dbReference type="PRINTS" id="PR00344">
    <property type="entry name" value="BCTRLSENSOR"/>
</dbReference>
<dbReference type="Pfam" id="PF02518">
    <property type="entry name" value="HATPase_c"/>
    <property type="match status" value="1"/>
</dbReference>
<evidence type="ECO:0000256" key="2">
    <source>
        <dbReference type="ARBA" id="ARBA00012438"/>
    </source>
</evidence>
<comment type="catalytic activity">
    <reaction evidence="1">
        <text>ATP + protein L-histidine = ADP + protein N-phospho-L-histidine.</text>
        <dbReference type="EC" id="2.7.13.3"/>
    </reaction>
</comment>
<evidence type="ECO:0000256" key="3">
    <source>
        <dbReference type="ARBA" id="ARBA00022553"/>
    </source>
</evidence>
<dbReference type="InterPro" id="IPR004358">
    <property type="entry name" value="Sig_transdc_His_kin-like_C"/>
</dbReference>
<organism evidence="7 8">
    <name type="scientific">Dendronalium phyllosphericum CENA369</name>
    <dbReference type="NCBI Taxonomy" id="1725256"/>
    <lineage>
        <taxon>Bacteria</taxon>
        <taxon>Bacillati</taxon>
        <taxon>Cyanobacteriota</taxon>
        <taxon>Cyanophyceae</taxon>
        <taxon>Nostocales</taxon>
        <taxon>Nostocaceae</taxon>
        <taxon>Dendronalium</taxon>
        <taxon>Dendronalium phyllosphericum</taxon>
    </lineage>
</organism>